<gene>
    <name evidence="3" type="primary">BnaC01g27470D</name>
    <name evidence="2" type="ORF">DARMORV10_C01P35530.1</name>
    <name evidence="3" type="ORF">GSBRNA2T00050465001</name>
</gene>
<dbReference type="AlphaFoldDB" id="A0A078H1Y7"/>
<reference evidence="3 4" key="1">
    <citation type="journal article" date="2014" name="Science">
        <title>Plant genetics. Early allopolyploid evolution in the post-Neolithic Brassica napus oilseed genome.</title>
        <authorList>
            <person name="Chalhoub B."/>
            <person name="Denoeud F."/>
            <person name="Liu S."/>
            <person name="Parkin I.A."/>
            <person name="Tang H."/>
            <person name="Wang X."/>
            <person name="Chiquet J."/>
            <person name="Belcram H."/>
            <person name="Tong C."/>
            <person name="Samans B."/>
            <person name="Correa M."/>
            <person name="Da Silva C."/>
            <person name="Just J."/>
            <person name="Falentin C."/>
            <person name="Koh C.S."/>
            <person name="Le Clainche I."/>
            <person name="Bernard M."/>
            <person name="Bento P."/>
            <person name="Noel B."/>
            <person name="Labadie K."/>
            <person name="Alberti A."/>
            <person name="Charles M."/>
            <person name="Arnaud D."/>
            <person name="Guo H."/>
            <person name="Daviaud C."/>
            <person name="Alamery S."/>
            <person name="Jabbari K."/>
            <person name="Zhao M."/>
            <person name="Edger P.P."/>
            <person name="Chelaifa H."/>
            <person name="Tack D."/>
            <person name="Lassalle G."/>
            <person name="Mestiri I."/>
            <person name="Schnel N."/>
            <person name="Le Paslier M.C."/>
            <person name="Fan G."/>
            <person name="Renault V."/>
            <person name="Bayer P.E."/>
            <person name="Golicz A.A."/>
            <person name="Manoli S."/>
            <person name="Lee T.H."/>
            <person name="Thi V.H."/>
            <person name="Chalabi S."/>
            <person name="Hu Q."/>
            <person name="Fan C."/>
            <person name="Tollenaere R."/>
            <person name="Lu Y."/>
            <person name="Battail C."/>
            <person name="Shen J."/>
            <person name="Sidebottom C.H."/>
            <person name="Wang X."/>
            <person name="Canaguier A."/>
            <person name="Chauveau A."/>
            <person name="Berard A."/>
            <person name="Deniot G."/>
            <person name="Guan M."/>
            <person name="Liu Z."/>
            <person name="Sun F."/>
            <person name="Lim Y.P."/>
            <person name="Lyons E."/>
            <person name="Town C.D."/>
            <person name="Bancroft I."/>
            <person name="Wang X."/>
            <person name="Meng J."/>
            <person name="Ma J."/>
            <person name="Pires J.C."/>
            <person name="King G.J."/>
            <person name="Brunel D."/>
            <person name="Delourme R."/>
            <person name="Renard M."/>
            <person name="Aury J.M."/>
            <person name="Adams K.L."/>
            <person name="Batley J."/>
            <person name="Snowdon R.J."/>
            <person name="Tost J."/>
            <person name="Edwards D."/>
            <person name="Zhou Y."/>
            <person name="Hua W."/>
            <person name="Sharpe A.G."/>
            <person name="Paterson A.H."/>
            <person name="Guan C."/>
            <person name="Wincker P."/>
        </authorList>
    </citation>
    <scope>NUCLEOTIDE SEQUENCE [LARGE SCALE GENOMIC DNA]</scope>
    <source>
        <strain evidence="4">cv. Darmor-bzh</strain>
    </source>
</reference>
<accession>A0A078H1Y7</accession>
<evidence type="ECO:0000313" key="4">
    <source>
        <dbReference type="Proteomes" id="UP000028999"/>
    </source>
</evidence>
<evidence type="ECO:0000256" key="1">
    <source>
        <dbReference type="SAM" id="Phobius"/>
    </source>
</evidence>
<keyword evidence="4" id="KW-1185">Reference proteome</keyword>
<dbReference type="Proteomes" id="UP000028999">
    <property type="component" value="Unassembled WGS sequence"/>
</dbReference>
<sequence>MLYILSLFGIGIESFLLCLFVVVRIQLQKVLSQGYKDCTWTLYVKTGSSIVCICISYVAPRRIRGQKRGRNRGRETAKLKM</sequence>
<name>A0A078H1Y7_BRANA</name>
<keyword evidence="1" id="KW-0812">Transmembrane</keyword>
<dbReference type="EMBL" id="HG994365">
    <property type="protein sequence ID" value="CAF2075266.1"/>
    <property type="molecule type" value="Genomic_DNA"/>
</dbReference>
<evidence type="ECO:0000313" key="3">
    <source>
        <dbReference type="EMBL" id="CDY31791.1"/>
    </source>
</evidence>
<dbReference type="EMBL" id="LK032279">
    <property type="protein sequence ID" value="CDY31791.1"/>
    <property type="molecule type" value="Genomic_DNA"/>
</dbReference>
<evidence type="ECO:0000313" key="2">
    <source>
        <dbReference type="EMBL" id="CAF2075266.1"/>
    </source>
</evidence>
<proteinExistence type="predicted"/>
<dbReference type="Gramene" id="CDY31791">
    <property type="protein sequence ID" value="CDY31791"/>
    <property type="gene ID" value="GSBRNA2T00050465001"/>
</dbReference>
<feature type="transmembrane region" description="Helical" evidence="1">
    <location>
        <begin position="7"/>
        <end position="27"/>
    </location>
</feature>
<feature type="transmembrane region" description="Helical" evidence="1">
    <location>
        <begin position="39"/>
        <end position="60"/>
    </location>
</feature>
<keyword evidence="1" id="KW-0472">Membrane</keyword>
<dbReference type="PaxDb" id="3708-A0A078H1Y7"/>
<dbReference type="Proteomes" id="UP001295469">
    <property type="component" value="Chromosome C01"/>
</dbReference>
<organism evidence="3 4">
    <name type="scientific">Brassica napus</name>
    <name type="common">Rape</name>
    <dbReference type="NCBI Taxonomy" id="3708"/>
    <lineage>
        <taxon>Eukaryota</taxon>
        <taxon>Viridiplantae</taxon>
        <taxon>Streptophyta</taxon>
        <taxon>Embryophyta</taxon>
        <taxon>Tracheophyta</taxon>
        <taxon>Spermatophyta</taxon>
        <taxon>Magnoliopsida</taxon>
        <taxon>eudicotyledons</taxon>
        <taxon>Gunneridae</taxon>
        <taxon>Pentapetalae</taxon>
        <taxon>rosids</taxon>
        <taxon>malvids</taxon>
        <taxon>Brassicales</taxon>
        <taxon>Brassicaceae</taxon>
        <taxon>Brassiceae</taxon>
        <taxon>Brassica</taxon>
    </lineage>
</organism>
<reference evidence="2" key="3">
    <citation type="submission" date="2021-01" db="EMBL/GenBank/DDBJ databases">
        <authorList>
            <consortium name="Genoscope - CEA"/>
            <person name="William W."/>
        </authorList>
    </citation>
    <scope>NUCLEOTIDE SEQUENCE</scope>
</reference>
<keyword evidence="1" id="KW-1133">Transmembrane helix</keyword>
<reference evidence="3" key="2">
    <citation type="submission" date="2014-06" db="EMBL/GenBank/DDBJ databases">
        <authorList>
            <person name="Genoscope - CEA"/>
        </authorList>
    </citation>
    <scope>NUCLEOTIDE SEQUENCE</scope>
</reference>
<protein>
    <submittedName>
        <fullName evidence="2">(rape) hypothetical protein</fullName>
    </submittedName>
    <submittedName>
        <fullName evidence="3">BnaC01g27470D protein</fullName>
    </submittedName>
</protein>